<dbReference type="OrthoDB" id="1418158at2759"/>
<dbReference type="AlphaFoldDB" id="V7BJC9"/>
<keyword evidence="3" id="KW-0508">mRNA splicing</keyword>
<feature type="non-terminal residue" evidence="7">
    <location>
        <position position="417"/>
    </location>
</feature>
<dbReference type="Proteomes" id="UP000000226">
    <property type="component" value="Chromosome 6"/>
</dbReference>
<evidence type="ECO:0000256" key="4">
    <source>
        <dbReference type="PROSITE-ProRule" id="PRU00176"/>
    </source>
</evidence>
<sequence>MADTSFFFTNFPEHFMERDLWKVFQRWRRVMDVFVSRKLNARNRKFGFVRFQGVKDVLSLERELSAIWIGTWKMQVNLPKYQRKDGPRKQRNEGSRLGRNPKLDTTSGKGKQTEQVSFAQVVLGGAGKLGTGENAGSSLGAEVDFLVTVEVDHDDWLEGSYVGNLKELPSMHVIKESFVLGGFSLVKVRYLGGRFVLLSCDDGGSLQKIIVDNSGILLQFWCNHSFSKIGVVVGEVMEVDEATERREIVEFARFRVKTTVRSAVNMEKELCINGRSCKVAFVEEMCVPERSLGKWNGGASEVDTEEASSDDRSVGASLCDSVGSELGMAEDGGAGAVGGGGMEMEVTVQGKVGPGCLGKGREGRVQDHLRGPINVHGNSLRERVALVGGHGCLSSKKEKVESYVEVASSKKSKSARW</sequence>
<evidence type="ECO:0000259" key="6">
    <source>
        <dbReference type="PROSITE" id="PS50102"/>
    </source>
</evidence>
<reference evidence="8" key="1">
    <citation type="journal article" date="2014" name="Nat. Genet.">
        <title>A reference genome for common bean and genome-wide analysis of dual domestications.</title>
        <authorList>
            <person name="Schmutz J."/>
            <person name="McClean P.E."/>
            <person name="Mamidi S."/>
            <person name="Wu G.A."/>
            <person name="Cannon S.B."/>
            <person name="Grimwood J."/>
            <person name="Jenkins J."/>
            <person name="Shu S."/>
            <person name="Song Q."/>
            <person name="Chavarro C."/>
            <person name="Torres-Torres M."/>
            <person name="Geffroy V."/>
            <person name="Moghaddam S.M."/>
            <person name="Gao D."/>
            <person name="Abernathy B."/>
            <person name="Barry K."/>
            <person name="Blair M."/>
            <person name="Brick M.A."/>
            <person name="Chovatia M."/>
            <person name="Gepts P."/>
            <person name="Goodstein D.M."/>
            <person name="Gonzales M."/>
            <person name="Hellsten U."/>
            <person name="Hyten D.L."/>
            <person name="Jia G."/>
            <person name="Kelly J.D."/>
            <person name="Kudrna D."/>
            <person name="Lee R."/>
            <person name="Richard M.M."/>
            <person name="Miklas P.N."/>
            <person name="Osorno J.M."/>
            <person name="Rodrigues J."/>
            <person name="Thareau V."/>
            <person name="Urrea C.A."/>
            <person name="Wang M."/>
            <person name="Yu Y."/>
            <person name="Zhang M."/>
            <person name="Wing R.A."/>
            <person name="Cregan P.B."/>
            <person name="Rokhsar D.S."/>
            <person name="Jackson S.A."/>
        </authorList>
    </citation>
    <scope>NUCLEOTIDE SEQUENCE [LARGE SCALE GENOMIC DNA]</scope>
    <source>
        <strain evidence="8">cv. G19833</strain>
    </source>
</reference>
<dbReference type="SMR" id="V7BJC9"/>
<evidence type="ECO:0000313" key="7">
    <source>
        <dbReference type="EMBL" id="ESW18082.1"/>
    </source>
</evidence>
<dbReference type="InterPro" id="IPR000504">
    <property type="entry name" value="RRM_dom"/>
</dbReference>
<dbReference type="GO" id="GO:0008380">
    <property type="term" value="P:RNA splicing"/>
    <property type="evidence" value="ECO:0007669"/>
    <property type="project" value="UniProtKB-KW"/>
</dbReference>
<feature type="domain" description="RRM" evidence="6">
    <location>
        <begin position="4"/>
        <end position="81"/>
    </location>
</feature>
<gene>
    <name evidence="7" type="ORF">PHAVU_006G011500g</name>
</gene>
<dbReference type="PROSITE" id="PS50102">
    <property type="entry name" value="RRM"/>
    <property type="match status" value="1"/>
</dbReference>
<dbReference type="Pfam" id="PF00076">
    <property type="entry name" value="RRM_1"/>
    <property type="match status" value="1"/>
</dbReference>
<dbReference type="InterPro" id="IPR035979">
    <property type="entry name" value="RBD_domain_sf"/>
</dbReference>
<proteinExistence type="predicted"/>
<dbReference type="InterPro" id="IPR012677">
    <property type="entry name" value="Nucleotide-bd_a/b_plait_sf"/>
</dbReference>
<dbReference type="PANTHER" id="PTHR23147">
    <property type="entry name" value="SERINE/ARGININE RICH SPLICING FACTOR"/>
    <property type="match status" value="1"/>
</dbReference>
<feature type="compositionally biased region" description="Polar residues" evidence="5">
    <location>
        <begin position="103"/>
        <end position="113"/>
    </location>
</feature>
<feature type="compositionally biased region" description="Basic and acidic residues" evidence="5">
    <location>
        <begin position="82"/>
        <end position="96"/>
    </location>
</feature>
<evidence type="ECO:0000256" key="3">
    <source>
        <dbReference type="ARBA" id="ARBA00023187"/>
    </source>
</evidence>
<name>V7BJC9_PHAVU</name>
<keyword evidence="8" id="KW-1185">Reference proteome</keyword>
<evidence type="ECO:0000256" key="5">
    <source>
        <dbReference type="SAM" id="MobiDB-lite"/>
    </source>
</evidence>
<keyword evidence="2" id="KW-0747">Spliceosome</keyword>
<dbReference type="InterPro" id="IPR050907">
    <property type="entry name" value="SRSF"/>
</dbReference>
<dbReference type="Gene3D" id="3.30.70.330">
    <property type="match status" value="1"/>
</dbReference>
<dbReference type="GO" id="GO:0005681">
    <property type="term" value="C:spliceosomal complex"/>
    <property type="evidence" value="ECO:0007669"/>
    <property type="project" value="UniProtKB-KW"/>
</dbReference>
<evidence type="ECO:0000256" key="1">
    <source>
        <dbReference type="ARBA" id="ARBA00022664"/>
    </source>
</evidence>
<feature type="region of interest" description="Disordered" evidence="5">
    <location>
        <begin position="296"/>
        <end position="316"/>
    </location>
</feature>
<protein>
    <recommendedName>
        <fullName evidence="6">RRM domain-containing protein</fullName>
    </recommendedName>
</protein>
<evidence type="ECO:0000313" key="8">
    <source>
        <dbReference type="Proteomes" id="UP000000226"/>
    </source>
</evidence>
<dbReference type="GO" id="GO:0003723">
    <property type="term" value="F:RNA binding"/>
    <property type="evidence" value="ECO:0007669"/>
    <property type="project" value="UniProtKB-UniRule"/>
</dbReference>
<dbReference type="SUPFAM" id="SSF54928">
    <property type="entry name" value="RNA-binding domain, RBD"/>
    <property type="match status" value="1"/>
</dbReference>
<dbReference type="Gramene" id="ESW18082">
    <property type="protein sequence ID" value="ESW18082"/>
    <property type="gene ID" value="PHAVU_006G011500g"/>
</dbReference>
<keyword evidence="4" id="KW-0694">RNA-binding</keyword>
<dbReference type="CDD" id="cd00590">
    <property type="entry name" value="RRM_SF"/>
    <property type="match status" value="1"/>
</dbReference>
<organism evidence="7 8">
    <name type="scientific">Phaseolus vulgaris</name>
    <name type="common">Kidney bean</name>
    <name type="synonym">French bean</name>
    <dbReference type="NCBI Taxonomy" id="3885"/>
    <lineage>
        <taxon>Eukaryota</taxon>
        <taxon>Viridiplantae</taxon>
        <taxon>Streptophyta</taxon>
        <taxon>Embryophyta</taxon>
        <taxon>Tracheophyta</taxon>
        <taxon>Spermatophyta</taxon>
        <taxon>Magnoliopsida</taxon>
        <taxon>eudicotyledons</taxon>
        <taxon>Gunneridae</taxon>
        <taxon>Pentapetalae</taxon>
        <taxon>rosids</taxon>
        <taxon>fabids</taxon>
        <taxon>Fabales</taxon>
        <taxon>Fabaceae</taxon>
        <taxon>Papilionoideae</taxon>
        <taxon>50 kb inversion clade</taxon>
        <taxon>NPAAA clade</taxon>
        <taxon>indigoferoid/millettioid clade</taxon>
        <taxon>Phaseoleae</taxon>
        <taxon>Phaseolus</taxon>
    </lineage>
</organism>
<accession>V7BJC9</accession>
<feature type="region of interest" description="Disordered" evidence="5">
    <location>
        <begin position="80"/>
        <end position="113"/>
    </location>
</feature>
<dbReference type="EMBL" id="CM002293">
    <property type="protein sequence ID" value="ESW18082.1"/>
    <property type="molecule type" value="Genomic_DNA"/>
</dbReference>
<dbReference type="GO" id="GO:0006397">
    <property type="term" value="P:mRNA processing"/>
    <property type="evidence" value="ECO:0007669"/>
    <property type="project" value="UniProtKB-KW"/>
</dbReference>
<evidence type="ECO:0000256" key="2">
    <source>
        <dbReference type="ARBA" id="ARBA00022728"/>
    </source>
</evidence>
<keyword evidence="1" id="KW-0507">mRNA processing</keyword>